<keyword evidence="9" id="KW-0289">Folate biosynthesis</keyword>
<keyword evidence="5" id="KW-0808">Transferase</keyword>
<evidence type="ECO:0000256" key="4">
    <source>
        <dbReference type="ARBA" id="ARBA00016218"/>
    </source>
</evidence>
<keyword evidence="7 14" id="KW-0418">Kinase</keyword>
<evidence type="ECO:0000259" key="13">
    <source>
        <dbReference type="PROSITE" id="PS00794"/>
    </source>
</evidence>
<dbReference type="AlphaFoldDB" id="K2ML43"/>
<dbReference type="GO" id="GO:0046656">
    <property type="term" value="P:folic acid biosynthetic process"/>
    <property type="evidence" value="ECO:0007669"/>
    <property type="project" value="UniProtKB-KW"/>
</dbReference>
<comment type="similarity">
    <text evidence="2">Belongs to the HPPK family.</text>
</comment>
<dbReference type="SUPFAM" id="SSF55083">
    <property type="entry name" value="6-hydroxymethyl-7,8-dihydropterin pyrophosphokinase, HPPK"/>
    <property type="match status" value="1"/>
</dbReference>
<name>K2ML43_9HYPH</name>
<dbReference type="OrthoDB" id="9808041at2"/>
<dbReference type="PATRIC" id="fig|391937.3.peg.3258"/>
<evidence type="ECO:0000313" key="14">
    <source>
        <dbReference type="EMBL" id="EKF17957.1"/>
    </source>
</evidence>
<reference evidence="14 15" key="1">
    <citation type="journal article" date="2012" name="J. Bacteriol.">
        <title>Genome Sequence of Nitratireductor pacificus Type Strain pht-3B.</title>
        <authorList>
            <person name="Lai Q."/>
            <person name="Li G."/>
            <person name="Shao Z."/>
        </authorList>
    </citation>
    <scope>NUCLEOTIDE SEQUENCE [LARGE SCALE GENOMIC DNA]</scope>
    <source>
        <strain evidence="15">pht-3B</strain>
    </source>
</reference>
<keyword evidence="15" id="KW-1185">Reference proteome</keyword>
<evidence type="ECO:0000256" key="7">
    <source>
        <dbReference type="ARBA" id="ARBA00022777"/>
    </source>
</evidence>
<keyword evidence="8" id="KW-0067">ATP-binding</keyword>
<evidence type="ECO:0000256" key="3">
    <source>
        <dbReference type="ARBA" id="ARBA00013253"/>
    </source>
</evidence>
<dbReference type="GO" id="GO:0046654">
    <property type="term" value="P:tetrahydrofolate biosynthetic process"/>
    <property type="evidence" value="ECO:0007669"/>
    <property type="project" value="UniProtKB-UniPathway"/>
</dbReference>
<evidence type="ECO:0000256" key="10">
    <source>
        <dbReference type="ARBA" id="ARBA00029409"/>
    </source>
</evidence>
<comment type="function">
    <text evidence="10">Catalyzes the transfer of pyrophosphate from adenosine triphosphate (ATP) to 6-hydroxymethyl-7,8-dihydropterin, an enzymatic step in folate biosynthesis pathway.</text>
</comment>
<evidence type="ECO:0000256" key="5">
    <source>
        <dbReference type="ARBA" id="ARBA00022679"/>
    </source>
</evidence>
<organism evidence="14 15">
    <name type="scientific">Nitratireductor pacificus pht-3B</name>
    <dbReference type="NCBI Taxonomy" id="391937"/>
    <lineage>
        <taxon>Bacteria</taxon>
        <taxon>Pseudomonadati</taxon>
        <taxon>Pseudomonadota</taxon>
        <taxon>Alphaproteobacteria</taxon>
        <taxon>Hyphomicrobiales</taxon>
        <taxon>Phyllobacteriaceae</taxon>
        <taxon>Nitratireductor</taxon>
    </lineage>
</organism>
<dbReference type="RefSeq" id="WP_008598049.1">
    <property type="nucleotide sequence ID" value="NZ_AMRM01000018.1"/>
</dbReference>
<gene>
    <name evidence="14" type="ORF">NA2_15864</name>
</gene>
<evidence type="ECO:0000256" key="8">
    <source>
        <dbReference type="ARBA" id="ARBA00022840"/>
    </source>
</evidence>
<dbReference type="PANTHER" id="PTHR43071:SF1">
    <property type="entry name" value="2-AMINO-4-HYDROXY-6-HYDROXYMETHYLDIHYDROPTERIDINE PYROPHOSPHOKINASE"/>
    <property type="match status" value="1"/>
</dbReference>
<dbReference type="UniPathway" id="UPA00077">
    <property type="reaction ID" value="UER00155"/>
</dbReference>
<proteinExistence type="inferred from homology"/>
<dbReference type="Pfam" id="PF01288">
    <property type="entry name" value="HPPK"/>
    <property type="match status" value="1"/>
</dbReference>
<dbReference type="STRING" id="391937.NA2_15864"/>
<dbReference type="Gene3D" id="3.30.70.560">
    <property type="entry name" value="7,8-Dihydro-6-hydroxymethylpterin-pyrophosphokinase HPPK"/>
    <property type="match status" value="1"/>
</dbReference>
<keyword evidence="6" id="KW-0547">Nucleotide-binding</keyword>
<dbReference type="eggNOG" id="COG0801">
    <property type="taxonomic scope" value="Bacteria"/>
</dbReference>
<dbReference type="PANTHER" id="PTHR43071">
    <property type="entry name" value="2-AMINO-4-HYDROXY-6-HYDROXYMETHYLDIHYDROPTERIDINE PYROPHOSPHOKINASE"/>
    <property type="match status" value="1"/>
</dbReference>
<dbReference type="InterPro" id="IPR035907">
    <property type="entry name" value="Hppk_sf"/>
</dbReference>
<dbReference type="NCBIfam" id="TIGR01498">
    <property type="entry name" value="folK"/>
    <property type="match status" value="1"/>
</dbReference>
<evidence type="ECO:0000256" key="9">
    <source>
        <dbReference type="ARBA" id="ARBA00022909"/>
    </source>
</evidence>
<dbReference type="InterPro" id="IPR000550">
    <property type="entry name" value="Hppk"/>
</dbReference>
<evidence type="ECO:0000256" key="11">
    <source>
        <dbReference type="ARBA" id="ARBA00029766"/>
    </source>
</evidence>
<evidence type="ECO:0000313" key="15">
    <source>
        <dbReference type="Proteomes" id="UP000006786"/>
    </source>
</evidence>
<comment type="caution">
    <text evidence="14">The sequence shown here is derived from an EMBL/GenBank/DDBJ whole genome shotgun (WGS) entry which is preliminary data.</text>
</comment>
<comment type="pathway">
    <text evidence="1">Cofactor biosynthesis; tetrahydrofolate biosynthesis; 2-amino-4-hydroxy-6-hydroxymethyl-7,8-dihydropteridine diphosphate from 7,8-dihydroneopterin triphosphate: step 4/4.</text>
</comment>
<feature type="domain" description="7,8-dihydro-6-hydroxymethylpterin-pyrophosphokinase" evidence="13">
    <location>
        <begin position="91"/>
        <end position="102"/>
    </location>
</feature>
<dbReference type="GO" id="GO:0005524">
    <property type="term" value="F:ATP binding"/>
    <property type="evidence" value="ECO:0007669"/>
    <property type="project" value="UniProtKB-KW"/>
</dbReference>
<dbReference type="PROSITE" id="PS00794">
    <property type="entry name" value="HPPK"/>
    <property type="match status" value="1"/>
</dbReference>
<protein>
    <recommendedName>
        <fullName evidence="4">2-amino-4-hydroxy-6-hydroxymethyldihydropteridine pyrophosphokinase</fullName>
        <ecNumber evidence="3">2.7.6.3</ecNumber>
    </recommendedName>
    <alternativeName>
        <fullName evidence="11">6-hydroxymethyl-7,8-dihydropterin pyrophosphokinase</fullName>
    </alternativeName>
    <alternativeName>
        <fullName evidence="12">7,8-dihydro-6-hydroxymethylpterin-pyrophosphokinase</fullName>
    </alternativeName>
</protein>
<dbReference type="CDD" id="cd00483">
    <property type="entry name" value="HPPK"/>
    <property type="match status" value="1"/>
</dbReference>
<sequence>MMRLHDAFLCLGGNIGAPDEAMRAVLDAMDAREDCAVAAVSSLYRTPPWGKLDQPDFLNAAAHIRTSLEPQELLEVCLELERSLKRVRGERWGPRVIDIDILLYDTRSVDLPGLVVPHPRMSERAFVLAPLAEIAPERLVAGARVDALLDRVDRTGVTKITEDGGWWAPMAEER</sequence>
<dbReference type="GO" id="GO:0003848">
    <property type="term" value="F:2-amino-4-hydroxy-6-hydroxymethyldihydropteridine diphosphokinase activity"/>
    <property type="evidence" value="ECO:0007669"/>
    <property type="project" value="UniProtKB-EC"/>
</dbReference>
<dbReference type="Proteomes" id="UP000006786">
    <property type="component" value="Unassembled WGS sequence"/>
</dbReference>
<dbReference type="EMBL" id="AMRM01000018">
    <property type="protein sequence ID" value="EKF17957.1"/>
    <property type="molecule type" value="Genomic_DNA"/>
</dbReference>
<dbReference type="GO" id="GO:0016301">
    <property type="term" value="F:kinase activity"/>
    <property type="evidence" value="ECO:0007669"/>
    <property type="project" value="UniProtKB-KW"/>
</dbReference>
<evidence type="ECO:0000256" key="1">
    <source>
        <dbReference type="ARBA" id="ARBA00005051"/>
    </source>
</evidence>
<accession>K2ML43</accession>
<evidence type="ECO:0000256" key="2">
    <source>
        <dbReference type="ARBA" id="ARBA00005810"/>
    </source>
</evidence>
<evidence type="ECO:0000256" key="6">
    <source>
        <dbReference type="ARBA" id="ARBA00022741"/>
    </source>
</evidence>
<evidence type="ECO:0000256" key="12">
    <source>
        <dbReference type="ARBA" id="ARBA00033413"/>
    </source>
</evidence>
<dbReference type="EC" id="2.7.6.3" evidence="3"/>